<name>A0AAU7J7S3_9VIRU</name>
<evidence type="ECO:0000313" key="1">
    <source>
        <dbReference type="EMBL" id="XBN42118.1"/>
    </source>
</evidence>
<sequence>MSELLRDGKLLRLTEKRNNGSVHVLPEHLADREQEPYVSTAERHRNIGYNEGHNDGFSLGLETAFREVDGADSLGEALIVLRRMIEASK</sequence>
<protein>
    <submittedName>
        <fullName evidence="1">Uncharacterized protein</fullName>
    </submittedName>
</protein>
<proteinExistence type="predicted"/>
<accession>A0AAU7J7S3</accession>
<dbReference type="EMBL" id="PP763431">
    <property type="protein sequence ID" value="XBN42118.1"/>
    <property type="molecule type" value="Genomic_DNA"/>
</dbReference>
<reference evidence="1" key="1">
    <citation type="submission" date="2024-05" db="EMBL/GenBank/DDBJ databases">
        <title>Complete genome sequence of bacteriophages Merry and Sunny infecting Microbacterium sp. isolated from an alkaline commercial outdoor algal pond.</title>
        <authorList>
            <person name="Levesque A.V."/>
            <person name="Rabines A.J."/>
            <person name="Alrubaiaan E."/>
            <person name="Oliver A."/>
            <person name="Allen E.E."/>
            <person name="Hazlebeck D."/>
            <person name="Pinowska A."/>
            <person name="Traller J.C."/>
            <person name="Zeigler Allen L."/>
        </authorList>
    </citation>
    <scope>NUCLEOTIDE SEQUENCE</scope>
</reference>
<organism evidence="1">
    <name type="scientific">Microbacterium phage Merry</name>
    <dbReference type="NCBI Taxonomy" id="3144827"/>
    <lineage>
        <taxon>Viruses</taxon>
    </lineage>
</organism>